<dbReference type="Gene3D" id="3.50.50.60">
    <property type="entry name" value="FAD/NAD(P)-binding domain"/>
    <property type="match status" value="1"/>
</dbReference>
<dbReference type="PANTHER" id="PTHR42923:SF17">
    <property type="entry name" value="AMINE OXIDASE DOMAIN-CONTAINING PROTEIN"/>
    <property type="match status" value="1"/>
</dbReference>
<dbReference type="InterPro" id="IPR010775">
    <property type="entry name" value="DUF1365"/>
</dbReference>
<organism evidence="2 3">
    <name type="scientific">Nocardioides lentus</name>
    <dbReference type="NCBI Taxonomy" id="338077"/>
    <lineage>
        <taxon>Bacteria</taxon>
        <taxon>Bacillati</taxon>
        <taxon>Actinomycetota</taxon>
        <taxon>Actinomycetes</taxon>
        <taxon>Propionibacteriales</taxon>
        <taxon>Nocardioidaceae</taxon>
        <taxon>Nocardioides</taxon>
    </lineage>
</organism>
<evidence type="ECO:0000259" key="1">
    <source>
        <dbReference type="Pfam" id="PF01593"/>
    </source>
</evidence>
<evidence type="ECO:0000313" key="2">
    <source>
        <dbReference type="EMBL" id="GAA1907512.1"/>
    </source>
</evidence>
<dbReference type="Proteomes" id="UP001501612">
    <property type="component" value="Unassembled WGS sequence"/>
</dbReference>
<dbReference type="SUPFAM" id="SSF51905">
    <property type="entry name" value="FAD/NAD(P)-binding domain"/>
    <property type="match status" value="1"/>
</dbReference>
<dbReference type="Gene3D" id="3.90.660.10">
    <property type="match status" value="1"/>
</dbReference>
<dbReference type="InterPro" id="IPR002937">
    <property type="entry name" value="Amino_oxidase"/>
</dbReference>
<feature type="domain" description="Amine oxidase" evidence="1">
    <location>
        <begin position="6"/>
        <end position="427"/>
    </location>
</feature>
<accession>A0ABP5AE56</accession>
<gene>
    <name evidence="2" type="ORF">GCM10009737_05440</name>
</gene>
<proteinExistence type="predicted"/>
<evidence type="ECO:0000313" key="3">
    <source>
        <dbReference type="Proteomes" id="UP001501612"/>
    </source>
</evidence>
<dbReference type="EMBL" id="BAAAMY010000001">
    <property type="protein sequence ID" value="GAA1907512.1"/>
    <property type="molecule type" value="Genomic_DNA"/>
</dbReference>
<comment type="caution">
    <text evidence="2">The sequence shown here is derived from an EMBL/GenBank/DDBJ whole genome shotgun (WGS) entry which is preliminary data.</text>
</comment>
<reference evidence="3" key="1">
    <citation type="journal article" date="2019" name="Int. J. Syst. Evol. Microbiol.">
        <title>The Global Catalogue of Microorganisms (GCM) 10K type strain sequencing project: providing services to taxonomists for standard genome sequencing and annotation.</title>
        <authorList>
            <consortium name="The Broad Institute Genomics Platform"/>
            <consortium name="The Broad Institute Genome Sequencing Center for Infectious Disease"/>
            <person name="Wu L."/>
            <person name="Ma J."/>
        </authorList>
    </citation>
    <scope>NUCLEOTIDE SEQUENCE [LARGE SCALE GENOMIC DNA]</scope>
    <source>
        <strain evidence="3">JCM 14046</strain>
    </source>
</reference>
<sequence length="684" mass="75130">MVGSGVAGLTAAYALSGECHVTLLEADDRLGGHADTHLVGVTRPDGTRVDVPVDTGFIVHNERTYPHLLAMFAELGVTTRLSEMSMSIRDERRGREWAGALGAGGVFPTWRNAVSPSFWRMLVGIPRFHRAARALLAATDGSSAAEQGDLRTLREFLDDHGFGDDFRELFMEPLVAAVWSTDDARALDYPARYLFAFLRHHGMLQVFGSPPWRTVVGGSRSYVARVAERLDEVRTGTKVTGLLETPAGVELTDGNGATETFDAVVVATHPHQALAMLTDPTPAQRELLGAITYSPNTARLHTDTSLLPTLPRARASWNYLRRADGPPGAADEVTVTYDLTRLMRLDEAYDVTDRRFLVTLGGADLIDPATVIDTMEYEHPLYTPESVAAQQRLDECDSDRLAFAGAYHGWGFHEDGARSGVEAAARLGVDRTARVRGRRPATASTSPRTYATTIRHTRRTPWRRSFGHRSHTWVVDLDHLPARRPGTARGHALGTFEARDHLHDPAHPHRSIKDNVVAFCAARGVEVTGRVLMAANPRAWGHCFNPISVFWCFADDGAQVGVVVEVHNTYGERHSYLVHPDEQGRASTDKELYVSPFHGTTGRYEIAVPTPTETELHVAVSLTSPEGEDFSATLTGTATPVPAWRVAPVTLRHAALIRLHGVTLWLRRLPVRPRPPHPRQEGVA</sequence>
<dbReference type="InterPro" id="IPR050464">
    <property type="entry name" value="Zeta_carotene_desat/Oxidored"/>
</dbReference>
<name>A0ABP5AE56_9ACTN</name>
<protein>
    <recommendedName>
        <fullName evidence="1">Amine oxidase domain-containing protein</fullName>
    </recommendedName>
</protein>
<dbReference type="PANTHER" id="PTHR42923">
    <property type="entry name" value="PROTOPORPHYRINOGEN OXIDASE"/>
    <property type="match status" value="1"/>
</dbReference>
<dbReference type="Pfam" id="PF07103">
    <property type="entry name" value="DUF1365"/>
    <property type="match status" value="1"/>
</dbReference>
<dbReference type="Gene3D" id="1.10.405.10">
    <property type="entry name" value="Guanine Nucleotide Dissociation Inhibitor, domain 1"/>
    <property type="match status" value="1"/>
</dbReference>
<dbReference type="Pfam" id="PF01593">
    <property type="entry name" value="Amino_oxidase"/>
    <property type="match status" value="1"/>
</dbReference>
<keyword evidence="3" id="KW-1185">Reference proteome</keyword>
<dbReference type="RefSeq" id="WP_344003374.1">
    <property type="nucleotide sequence ID" value="NZ_BAAAMY010000001.1"/>
</dbReference>
<dbReference type="InterPro" id="IPR036188">
    <property type="entry name" value="FAD/NAD-bd_sf"/>
</dbReference>